<evidence type="ECO:0000256" key="7">
    <source>
        <dbReference type="ARBA" id="ARBA00022777"/>
    </source>
</evidence>
<keyword evidence="4" id="KW-0597">Phosphoprotein</keyword>
<evidence type="ECO:0000313" key="14">
    <source>
        <dbReference type="EMBL" id="MDH6198026.1"/>
    </source>
</evidence>
<dbReference type="SMART" id="SM00388">
    <property type="entry name" value="HisKA"/>
    <property type="match status" value="1"/>
</dbReference>
<evidence type="ECO:0000259" key="12">
    <source>
        <dbReference type="PROSITE" id="PS50109"/>
    </source>
</evidence>
<dbReference type="SUPFAM" id="SSF158472">
    <property type="entry name" value="HAMP domain-like"/>
    <property type="match status" value="1"/>
</dbReference>
<dbReference type="PANTHER" id="PTHR45436">
    <property type="entry name" value="SENSOR HISTIDINE KINASE YKOH"/>
    <property type="match status" value="1"/>
</dbReference>
<dbReference type="InterPro" id="IPR036890">
    <property type="entry name" value="HATPase_C_sf"/>
</dbReference>
<dbReference type="EMBL" id="JARXVE010000009">
    <property type="protein sequence ID" value="MDH6198026.1"/>
    <property type="molecule type" value="Genomic_DNA"/>
</dbReference>
<proteinExistence type="predicted"/>
<accession>A0ABT6L4Z0</accession>
<organism evidence="14 15">
    <name type="scientific">Mycolicibacterium frederiksbergense</name>
    <dbReference type="NCBI Taxonomy" id="117567"/>
    <lineage>
        <taxon>Bacteria</taxon>
        <taxon>Bacillati</taxon>
        <taxon>Actinomycetota</taxon>
        <taxon>Actinomycetes</taxon>
        <taxon>Mycobacteriales</taxon>
        <taxon>Mycobacteriaceae</taxon>
        <taxon>Mycolicibacterium</taxon>
    </lineage>
</organism>
<gene>
    <name evidence="14" type="ORF">M2272_004685</name>
</gene>
<keyword evidence="9" id="KW-0902">Two-component regulatory system</keyword>
<keyword evidence="7 14" id="KW-0418">Kinase</keyword>
<feature type="transmembrane region" description="Helical" evidence="11">
    <location>
        <begin position="21"/>
        <end position="46"/>
    </location>
</feature>
<evidence type="ECO:0000313" key="15">
    <source>
        <dbReference type="Proteomes" id="UP001160130"/>
    </source>
</evidence>
<feature type="domain" description="Histidine kinase" evidence="12">
    <location>
        <begin position="252"/>
        <end position="461"/>
    </location>
</feature>
<comment type="catalytic activity">
    <reaction evidence="1">
        <text>ATP + protein L-histidine = ADP + protein N-phospho-L-histidine.</text>
        <dbReference type="EC" id="2.7.13.3"/>
    </reaction>
</comment>
<dbReference type="Gene3D" id="6.10.340.10">
    <property type="match status" value="1"/>
</dbReference>
<evidence type="ECO:0000256" key="11">
    <source>
        <dbReference type="SAM" id="Phobius"/>
    </source>
</evidence>
<dbReference type="EC" id="2.7.13.3" evidence="3"/>
<evidence type="ECO:0000256" key="4">
    <source>
        <dbReference type="ARBA" id="ARBA00022553"/>
    </source>
</evidence>
<dbReference type="CDD" id="cd00075">
    <property type="entry name" value="HATPase"/>
    <property type="match status" value="1"/>
</dbReference>
<evidence type="ECO:0000259" key="13">
    <source>
        <dbReference type="PROSITE" id="PS50885"/>
    </source>
</evidence>
<keyword evidence="6 11" id="KW-0812">Transmembrane</keyword>
<reference evidence="14 15" key="1">
    <citation type="submission" date="2023-04" db="EMBL/GenBank/DDBJ databases">
        <title>Forest soil microbial communities from Buena Vista Peninsula, Colon Province, Panama.</title>
        <authorList>
            <person name="Bouskill N."/>
        </authorList>
    </citation>
    <scope>NUCLEOTIDE SEQUENCE [LARGE SCALE GENOMIC DNA]</scope>
    <source>
        <strain evidence="14 15">AC80</strain>
    </source>
</reference>
<dbReference type="PANTHER" id="PTHR45436:SF5">
    <property type="entry name" value="SENSOR HISTIDINE KINASE TRCS"/>
    <property type="match status" value="1"/>
</dbReference>
<dbReference type="PROSITE" id="PS50885">
    <property type="entry name" value="HAMP"/>
    <property type="match status" value="1"/>
</dbReference>
<keyword evidence="8 11" id="KW-1133">Transmembrane helix</keyword>
<dbReference type="SUPFAM" id="SSF47384">
    <property type="entry name" value="Homodimeric domain of signal transducing histidine kinase"/>
    <property type="match status" value="1"/>
</dbReference>
<sequence length="467" mass="49709">MTSTAAGRRQLRRPRQWGIATRSAIVAATVVLVALIAAGAGLTALLSHFLITGIDEAAAARLHDITNVLKTEPPAEFDGALLDTDQRVIAIQVLTDDTTVGYRSADAPDTPLVPAASVGTKPTLVLGGSTSDDDLRIIGRRIDTPHGRYTVLVAGSSQLAEATVQTVALLLCGSAPLIVAVAALVTYLLVKRSLRSVDAIRVRVAEISTSDLAERVPRPDSHDEIAALADTMNAMLDRLETGHNAQRQFVGDASHELRSPLTTIISALDVASAHPELLDRDLLDTTLIPEAQRMQVLIDDLLLLARADERGLKLRVEDVDLTAAAEAEADRLRRGTSLTIHTDIGRVRLPGDAQALSRMLRNLTDNAACHAVSRIDIALRERDGTVVLTIADDGPGIPVADRLRVFDRFVRLDSDRARSSGGTGLGLAIVSEIVAAHGGTVVMTDRPGGGTLVRVQLPVWHSSDSSR</sequence>
<evidence type="ECO:0000256" key="9">
    <source>
        <dbReference type="ARBA" id="ARBA00023012"/>
    </source>
</evidence>
<dbReference type="GO" id="GO:0016301">
    <property type="term" value="F:kinase activity"/>
    <property type="evidence" value="ECO:0007669"/>
    <property type="project" value="UniProtKB-KW"/>
</dbReference>
<dbReference type="Pfam" id="PF00672">
    <property type="entry name" value="HAMP"/>
    <property type="match status" value="1"/>
</dbReference>
<comment type="caution">
    <text evidence="14">The sequence shown here is derived from an EMBL/GenBank/DDBJ whole genome shotgun (WGS) entry which is preliminary data.</text>
</comment>
<evidence type="ECO:0000256" key="5">
    <source>
        <dbReference type="ARBA" id="ARBA00022679"/>
    </source>
</evidence>
<dbReference type="SMART" id="SM00387">
    <property type="entry name" value="HATPase_c"/>
    <property type="match status" value="1"/>
</dbReference>
<dbReference type="SUPFAM" id="SSF55874">
    <property type="entry name" value="ATPase domain of HSP90 chaperone/DNA topoisomerase II/histidine kinase"/>
    <property type="match status" value="1"/>
</dbReference>
<comment type="subcellular location">
    <subcellularLocation>
        <location evidence="2">Cell membrane</location>
    </subcellularLocation>
</comment>
<dbReference type="CDD" id="cd00082">
    <property type="entry name" value="HisKA"/>
    <property type="match status" value="1"/>
</dbReference>
<dbReference type="InterPro" id="IPR003594">
    <property type="entry name" value="HATPase_dom"/>
</dbReference>
<dbReference type="InterPro" id="IPR003660">
    <property type="entry name" value="HAMP_dom"/>
</dbReference>
<evidence type="ECO:0000256" key="1">
    <source>
        <dbReference type="ARBA" id="ARBA00000085"/>
    </source>
</evidence>
<dbReference type="Pfam" id="PF00512">
    <property type="entry name" value="HisKA"/>
    <property type="match status" value="1"/>
</dbReference>
<dbReference type="SMART" id="SM00304">
    <property type="entry name" value="HAMP"/>
    <property type="match status" value="1"/>
</dbReference>
<dbReference type="PRINTS" id="PR00344">
    <property type="entry name" value="BCTRLSENSOR"/>
</dbReference>
<keyword evidence="5" id="KW-0808">Transferase</keyword>
<dbReference type="Proteomes" id="UP001160130">
    <property type="component" value="Unassembled WGS sequence"/>
</dbReference>
<feature type="transmembrane region" description="Helical" evidence="11">
    <location>
        <begin position="167"/>
        <end position="190"/>
    </location>
</feature>
<dbReference type="Pfam" id="PF02518">
    <property type="entry name" value="HATPase_c"/>
    <property type="match status" value="1"/>
</dbReference>
<evidence type="ECO:0000256" key="3">
    <source>
        <dbReference type="ARBA" id="ARBA00012438"/>
    </source>
</evidence>
<keyword evidence="15" id="KW-1185">Reference proteome</keyword>
<protein>
    <recommendedName>
        <fullName evidence="3">histidine kinase</fullName>
        <ecNumber evidence="3">2.7.13.3</ecNumber>
    </recommendedName>
</protein>
<evidence type="ECO:0000256" key="6">
    <source>
        <dbReference type="ARBA" id="ARBA00022692"/>
    </source>
</evidence>
<dbReference type="InterPro" id="IPR005467">
    <property type="entry name" value="His_kinase_dom"/>
</dbReference>
<keyword evidence="10 11" id="KW-0472">Membrane</keyword>
<dbReference type="PROSITE" id="PS50109">
    <property type="entry name" value="HIS_KIN"/>
    <property type="match status" value="1"/>
</dbReference>
<dbReference type="InterPro" id="IPR003661">
    <property type="entry name" value="HisK_dim/P_dom"/>
</dbReference>
<dbReference type="CDD" id="cd06225">
    <property type="entry name" value="HAMP"/>
    <property type="match status" value="1"/>
</dbReference>
<feature type="domain" description="HAMP" evidence="13">
    <location>
        <begin position="191"/>
        <end position="244"/>
    </location>
</feature>
<dbReference type="Gene3D" id="3.30.565.10">
    <property type="entry name" value="Histidine kinase-like ATPase, C-terminal domain"/>
    <property type="match status" value="1"/>
</dbReference>
<evidence type="ECO:0000256" key="10">
    <source>
        <dbReference type="ARBA" id="ARBA00023136"/>
    </source>
</evidence>
<name>A0ABT6L4Z0_9MYCO</name>
<dbReference type="InterPro" id="IPR004358">
    <property type="entry name" value="Sig_transdc_His_kin-like_C"/>
</dbReference>
<evidence type="ECO:0000256" key="2">
    <source>
        <dbReference type="ARBA" id="ARBA00004236"/>
    </source>
</evidence>
<dbReference type="InterPro" id="IPR036097">
    <property type="entry name" value="HisK_dim/P_sf"/>
</dbReference>
<dbReference type="Gene3D" id="1.10.287.130">
    <property type="match status" value="1"/>
</dbReference>
<dbReference type="RefSeq" id="WP_280834623.1">
    <property type="nucleotide sequence ID" value="NZ_JARXVE010000009.1"/>
</dbReference>
<evidence type="ECO:0000256" key="8">
    <source>
        <dbReference type="ARBA" id="ARBA00022989"/>
    </source>
</evidence>
<dbReference type="InterPro" id="IPR050428">
    <property type="entry name" value="TCS_sensor_his_kinase"/>
</dbReference>